<comment type="subunit">
    <text evidence="7">Homodimer.</text>
</comment>
<feature type="coiled-coil region" evidence="7">
    <location>
        <begin position="673"/>
        <end position="938"/>
    </location>
</feature>
<dbReference type="CDD" id="cd03278">
    <property type="entry name" value="ABC_SMC_barmotin"/>
    <property type="match status" value="2"/>
</dbReference>
<evidence type="ECO:0000313" key="10">
    <source>
        <dbReference type="Proteomes" id="UP000005850"/>
    </source>
</evidence>
<dbReference type="GO" id="GO:0006260">
    <property type="term" value="P:DNA replication"/>
    <property type="evidence" value="ECO:0007669"/>
    <property type="project" value="UniProtKB-UniRule"/>
</dbReference>
<keyword evidence="3 7" id="KW-0547">Nucleotide-binding</keyword>
<evidence type="ECO:0000259" key="8">
    <source>
        <dbReference type="SMART" id="SM00968"/>
    </source>
</evidence>
<dbReference type="Gene3D" id="1.20.1060.20">
    <property type="match status" value="1"/>
</dbReference>
<feature type="binding site" evidence="7">
    <location>
        <begin position="32"/>
        <end position="39"/>
    </location>
    <ligand>
        <name>ATP</name>
        <dbReference type="ChEBI" id="CHEBI:30616"/>
    </ligand>
</feature>
<evidence type="ECO:0000313" key="9">
    <source>
        <dbReference type="EMBL" id="AIG27651.1"/>
    </source>
</evidence>
<dbReference type="Gene3D" id="3.30.70.1620">
    <property type="match status" value="1"/>
</dbReference>
<dbReference type="SUPFAM" id="SSF52540">
    <property type="entry name" value="P-loop containing nucleoside triphosphate hydrolases"/>
    <property type="match status" value="1"/>
</dbReference>
<keyword evidence="4 7" id="KW-0067">ATP-binding</keyword>
<dbReference type="KEGG" id="blr:BRLA_c033390"/>
<dbReference type="GO" id="GO:0003677">
    <property type="term" value="F:DNA binding"/>
    <property type="evidence" value="ECO:0007669"/>
    <property type="project" value="UniProtKB-UniRule"/>
</dbReference>
<dbReference type="InterPro" id="IPR011890">
    <property type="entry name" value="SMC_prok"/>
</dbReference>
<protein>
    <recommendedName>
        <fullName evidence="7">Chromosome partition protein Smc</fullName>
    </recommendedName>
</protein>
<dbReference type="InterPro" id="IPR010935">
    <property type="entry name" value="SMC_hinge"/>
</dbReference>
<dbReference type="EMBL" id="CP007806">
    <property type="protein sequence ID" value="AIG27651.1"/>
    <property type="molecule type" value="Genomic_DNA"/>
</dbReference>
<evidence type="ECO:0000256" key="3">
    <source>
        <dbReference type="ARBA" id="ARBA00022741"/>
    </source>
</evidence>
<dbReference type="FunFam" id="3.40.50.300:FF:000984">
    <property type="entry name" value="Chromosome partition protein Smc"/>
    <property type="match status" value="1"/>
</dbReference>
<dbReference type="Pfam" id="PF06470">
    <property type="entry name" value="SMC_hinge"/>
    <property type="match status" value="1"/>
</dbReference>
<dbReference type="Pfam" id="PF02463">
    <property type="entry name" value="SMC_N"/>
    <property type="match status" value="1"/>
</dbReference>
<evidence type="ECO:0000256" key="2">
    <source>
        <dbReference type="ARBA" id="ARBA00022490"/>
    </source>
</evidence>
<dbReference type="InterPro" id="IPR024704">
    <property type="entry name" value="SMC"/>
</dbReference>
<dbReference type="SUPFAM" id="SSF75553">
    <property type="entry name" value="Smc hinge domain"/>
    <property type="match status" value="1"/>
</dbReference>
<comment type="function">
    <text evidence="7">Required for chromosome condensation and partitioning.</text>
</comment>
<dbReference type="InterPro" id="IPR036277">
    <property type="entry name" value="SMC_hinge_sf"/>
</dbReference>
<keyword evidence="6 7" id="KW-0238">DNA-binding</keyword>
<feature type="coiled-coil region" evidence="7">
    <location>
        <begin position="234"/>
        <end position="496"/>
    </location>
</feature>
<dbReference type="eggNOG" id="COG1196">
    <property type="taxonomic scope" value="Bacteria"/>
</dbReference>
<dbReference type="RefSeq" id="WP_003336869.1">
    <property type="nucleotide sequence ID" value="NZ_CP007806.1"/>
</dbReference>
<dbReference type="HAMAP" id="MF_01894">
    <property type="entry name" value="Smc_prok"/>
    <property type="match status" value="1"/>
</dbReference>
<reference evidence="9 10" key="1">
    <citation type="journal article" date="2011" name="J. Bacteriol.">
        <title>Genome sequence of Brevibacillus laterosporus LMG 15441, a pathogen of invertebrates.</title>
        <authorList>
            <person name="Djukic M."/>
            <person name="Poehlein A."/>
            <person name="Thurmer A."/>
            <person name="Daniel R."/>
        </authorList>
    </citation>
    <scope>NUCLEOTIDE SEQUENCE [LARGE SCALE GENOMIC DNA]</scope>
    <source>
        <strain evidence="9 10">LMG 15441</strain>
    </source>
</reference>
<proteinExistence type="inferred from homology"/>
<comment type="domain">
    <text evidence="7">Contains large globular domains required for ATP hydrolysis at each terminus and a third globular domain forming a flexible hinge near the middle of the molecule. These domains are separated by coiled-coil structures.</text>
</comment>
<comment type="similarity">
    <text evidence="7">Belongs to the SMC family.</text>
</comment>
<evidence type="ECO:0000256" key="5">
    <source>
        <dbReference type="ARBA" id="ARBA00023054"/>
    </source>
</evidence>
<dbReference type="AlphaFoldDB" id="A0A075R8C5"/>
<dbReference type="FunFam" id="3.40.50.300:FF:000901">
    <property type="entry name" value="Chromosome partition protein Smc"/>
    <property type="match status" value="1"/>
</dbReference>
<dbReference type="GO" id="GO:0007059">
    <property type="term" value="P:chromosome segregation"/>
    <property type="evidence" value="ECO:0007669"/>
    <property type="project" value="UniProtKB-UniRule"/>
</dbReference>
<sequence>MYLKRLELIGFKSFADRTELEFVPGVTAVVGPNGSGKSNVSDAIRWVLGEQSAKSLRGSKMEDIIFAGSDTRKPVNFAEVSLTLDNSDGSLDTEYSEVTVTRRVYRSGESDYSINKRSCRLKDIMELFMDTGVGKEAYSIIGQGRIEEILSTKSEDRRGIFEEAAGIVKYKSRKREAEKKLDETTQNLVRIYDIRNEVEEQVGPLQEQAEKAKTYKGLHEKLIQHEVALYVQQIEQTHAKWEETKRQSADLENQLAKRAAQAGQQEAELEQARYKVNQIDESIEELQQVLLTVSEEAEKVEGRREVLRERKRNLEANRKQTMEQMHRLTEKQHVIEEELTAEEARREEAKGKMREAEGKLKKAESEFQVVVRGLTDDLEKLKSDYFDKLNEMARLRNDIRHQEQTRDTSKARMERLQADRDRLVSEESTQLNTGEGHASELATIEQKLNETLTRFRELMAQTRGQEQQIEEAEMEIRRLEQQREATRSRLDLLKEMQHDFAGFQQGVKEILRAREKGMKGIHGAVAELMTVPRKVETAIEVALGGALQNVVVNDEAAGREAIGYLKRHNLGRATFLPLSVIRSRSLTSEDERQLRNESGVVGIASRLVSFDEAYRAVVESMLGNVIITETLEQANRVARSCHYRYRVVTLDGDIVNAGGSMTGGAVKKNNANLLGRNRQVEELEGMLDTLQNEIAQKKASIEAVTKTAKQAEEQQEKLREQGEVLRLREQELKGLLQQAELSGKSLRERMAVLDQDMALYQKEMNDAQHKLTELSQQLKVLEEEEHLLTTAIATAETRRKEHMLSKEEMNEQITSLKVLVAQVKQEHASRIEQVERLREQRTLLTKEWEEANQALMDLHSLDDNNDSFFGELDEKISELRQDKDRVANLISERRGDRSSLFAKQEQLELEVKEIRKQVKALEEKLHAEEVKGNRYEVELDHLLNKLSEEYELSFDLAKQKYPPLGEIAEQQGIVNGLKKQIAALGTVHLGAIEEFDRLAERLDFLRKQEEDLIEAKEMLYQVIAEMDTEMSRRFQQTFDEIRVQFQDVFVQLFGGGRADLLLSQPDRLLETGIDIVAQPPGKKLQNLALLSGGERALTAMALLFAILRVKPVPFCVLDEVEAALDEANVSRFAEYMHQFSGETQFICVTHRKGTMESADVLYGITMQEGGVSKLVSVKLEDTKKLIESAS</sequence>
<feature type="domain" description="SMC hinge" evidence="8">
    <location>
        <begin position="519"/>
        <end position="638"/>
    </location>
</feature>
<dbReference type="GO" id="GO:0030261">
    <property type="term" value="P:chromosome condensation"/>
    <property type="evidence" value="ECO:0007669"/>
    <property type="project" value="InterPro"/>
</dbReference>
<dbReference type="GO" id="GO:0005737">
    <property type="term" value="C:cytoplasm"/>
    <property type="evidence" value="ECO:0007669"/>
    <property type="project" value="UniProtKB-SubCell"/>
</dbReference>
<dbReference type="Proteomes" id="UP000005850">
    <property type="component" value="Chromosome"/>
</dbReference>
<dbReference type="GO" id="GO:0005694">
    <property type="term" value="C:chromosome"/>
    <property type="evidence" value="ECO:0007669"/>
    <property type="project" value="InterPro"/>
</dbReference>
<dbReference type="HOGENOM" id="CLU_001042_2_2_9"/>
<gene>
    <name evidence="7 9" type="primary">smc</name>
    <name evidence="9" type="ORF">BRLA_c033390</name>
</gene>
<dbReference type="GO" id="GO:0016887">
    <property type="term" value="F:ATP hydrolysis activity"/>
    <property type="evidence" value="ECO:0007669"/>
    <property type="project" value="InterPro"/>
</dbReference>
<dbReference type="STRING" id="1042163.BRLA_c033390"/>
<keyword evidence="5 7" id="KW-0175">Coiled coil</keyword>
<organism evidence="9 10">
    <name type="scientific">Brevibacillus laterosporus LMG 15441</name>
    <dbReference type="NCBI Taxonomy" id="1042163"/>
    <lineage>
        <taxon>Bacteria</taxon>
        <taxon>Bacillati</taxon>
        <taxon>Bacillota</taxon>
        <taxon>Bacilli</taxon>
        <taxon>Bacillales</taxon>
        <taxon>Paenibacillaceae</taxon>
        <taxon>Brevibacillus</taxon>
    </lineage>
</organism>
<dbReference type="InterPro" id="IPR003395">
    <property type="entry name" value="RecF/RecN/SMC_N"/>
</dbReference>
<evidence type="ECO:0000256" key="6">
    <source>
        <dbReference type="ARBA" id="ARBA00023125"/>
    </source>
</evidence>
<name>A0A075R8C5_BRELA</name>
<evidence type="ECO:0000256" key="4">
    <source>
        <dbReference type="ARBA" id="ARBA00022840"/>
    </source>
</evidence>
<evidence type="ECO:0000256" key="1">
    <source>
        <dbReference type="ARBA" id="ARBA00004496"/>
    </source>
</evidence>
<dbReference type="PANTHER" id="PTHR43977">
    <property type="entry name" value="STRUCTURAL MAINTENANCE OF CHROMOSOMES PROTEIN 3"/>
    <property type="match status" value="1"/>
</dbReference>
<dbReference type="NCBIfam" id="TIGR02168">
    <property type="entry name" value="SMC_prok_B"/>
    <property type="match status" value="1"/>
</dbReference>
<comment type="subcellular location">
    <subcellularLocation>
        <location evidence="1 7">Cytoplasm</location>
    </subcellularLocation>
</comment>
<dbReference type="InterPro" id="IPR027417">
    <property type="entry name" value="P-loop_NTPase"/>
</dbReference>
<dbReference type="SMART" id="SM00968">
    <property type="entry name" value="SMC_hinge"/>
    <property type="match status" value="1"/>
</dbReference>
<keyword evidence="10" id="KW-1185">Reference proteome</keyword>
<keyword evidence="2 7" id="KW-0963">Cytoplasm</keyword>
<dbReference type="PIRSF" id="PIRSF005719">
    <property type="entry name" value="SMC"/>
    <property type="match status" value="1"/>
</dbReference>
<dbReference type="GO" id="GO:0005524">
    <property type="term" value="F:ATP binding"/>
    <property type="evidence" value="ECO:0007669"/>
    <property type="project" value="UniProtKB-UniRule"/>
</dbReference>
<dbReference type="GO" id="GO:0007062">
    <property type="term" value="P:sister chromatid cohesion"/>
    <property type="evidence" value="ECO:0007669"/>
    <property type="project" value="InterPro"/>
</dbReference>
<dbReference type="Gene3D" id="3.40.50.300">
    <property type="entry name" value="P-loop containing nucleotide triphosphate hydrolases"/>
    <property type="match status" value="2"/>
</dbReference>
<accession>A0A075R8C5</accession>
<evidence type="ECO:0000256" key="7">
    <source>
        <dbReference type="HAMAP-Rule" id="MF_01894"/>
    </source>
</evidence>